<name>A0ABC8M2H9_ERUVS</name>
<sequence length="437" mass="48442">MSTKISSSIPLVVNKKYTEMVKPPKHIPSHTLSLSTLDNDPYNEVIYKACYVFKAKNVVDDNNKPESLVREALSNLLGYYYPLSGTLKRTDRKLQLNCGSDGGGVAFTVATADVELSSLEYLENIDSDMALKFLPELQVDKDGYSPFALQVTNFECGGFILGMAMSHAMCDGYGEGHIMCALTELAGGKKKPTVTPNNRAPFVPGGDTAASPYLPADDWVTDKINVRVESIRRLKEATLKECDFSNETVTTFEVIGAYLWKSRVKALSLDRDGVTVLGFSVGIRNVANPPLPDGYYGNAYIDMYVPLTVKEVEEHTISDIVKFIKEAKRKARDKDYLKEELANTESIIDLNLTITGRKDGFFCLTDWRNIGIFGSMDFGWGEPVNIVPVVPPETARMVNMFMPASRVEPSMVGELQVMVTLPRASMVKFKKEMNALN</sequence>
<dbReference type="AlphaFoldDB" id="A0ABC8M2H9"/>
<dbReference type="Gene3D" id="3.30.559.10">
    <property type="entry name" value="Chloramphenicol acetyltransferase-like domain"/>
    <property type="match status" value="2"/>
</dbReference>
<organism evidence="2 3">
    <name type="scientific">Eruca vesicaria subsp. sativa</name>
    <name type="common">Garden rocket</name>
    <name type="synonym">Eruca sativa</name>
    <dbReference type="NCBI Taxonomy" id="29727"/>
    <lineage>
        <taxon>Eukaryota</taxon>
        <taxon>Viridiplantae</taxon>
        <taxon>Streptophyta</taxon>
        <taxon>Embryophyta</taxon>
        <taxon>Tracheophyta</taxon>
        <taxon>Spermatophyta</taxon>
        <taxon>Magnoliopsida</taxon>
        <taxon>eudicotyledons</taxon>
        <taxon>Gunneridae</taxon>
        <taxon>Pentapetalae</taxon>
        <taxon>rosids</taxon>
        <taxon>malvids</taxon>
        <taxon>Brassicales</taxon>
        <taxon>Brassicaceae</taxon>
        <taxon>Brassiceae</taxon>
        <taxon>Eruca</taxon>
    </lineage>
</organism>
<comment type="similarity">
    <text evidence="1">Belongs to the plant acyltransferase family.</text>
</comment>
<comment type="caution">
    <text evidence="2">The sequence shown here is derived from an EMBL/GenBank/DDBJ whole genome shotgun (WGS) entry which is preliminary data.</text>
</comment>
<evidence type="ECO:0000313" key="2">
    <source>
        <dbReference type="EMBL" id="CAH8389883.1"/>
    </source>
</evidence>
<proteinExistence type="inferred from homology"/>
<evidence type="ECO:0000256" key="1">
    <source>
        <dbReference type="ARBA" id="ARBA00009861"/>
    </source>
</evidence>
<gene>
    <name evidence="2" type="ORF">ERUC_LOCUS42366</name>
</gene>
<evidence type="ECO:0000313" key="3">
    <source>
        <dbReference type="Proteomes" id="UP001642260"/>
    </source>
</evidence>
<dbReference type="EMBL" id="CAKOAT010861820">
    <property type="protein sequence ID" value="CAH8389883.1"/>
    <property type="molecule type" value="Genomic_DNA"/>
</dbReference>
<dbReference type="InterPro" id="IPR050898">
    <property type="entry name" value="Plant_acyltransferase"/>
</dbReference>
<dbReference type="PANTHER" id="PTHR31147">
    <property type="entry name" value="ACYL TRANSFERASE 4"/>
    <property type="match status" value="1"/>
</dbReference>
<dbReference type="InterPro" id="IPR023213">
    <property type="entry name" value="CAT-like_dom_sf"/>
</dbReference>
<dbReference type="Proteomes" id="UP001642260">
    <property type="component" value="Unassembled WGS sequence"/>
</dbReference>
<dbReference type="Pfam" id="PF02458">
    <property type="entry name" value="Transferase"/>
    <property type="match status" value="1"/>
</dbReference>
<protein>
    <submittedName>
        <fullName evidence="2">Uncharacterized protein</fullName>
    </submittedName>
</protein>
<accession>A0ABC8M2H9</accession>
<reference evidence="2 3" key="1">
    <citation type="submission" date="2022-03" db="EMBL/GenBank/DDBJ databases">
        <authorList>
            <person name="Macdonald S."/>
            <person name="Ahmed S."/>
            <person name="Newling K."/>
        </authorList>
    </citation>
    <scope>NUCLEOTIDE SEQUENCE [LARGE SCALE GENOMIC DNA]</scope>
</reference>
<keyword evidence="3" id="KW-1185">Reference proteome</keyword>
<dbReference type="PANTHER" id="PTHR31147:SF52">
    <property type="entry name" value="SPERMIDINE SINAPOYL-COA ACYLTRANSFERASE"/>
    <property type="match status" value="1"/>
</dbReference>